<dbReference type="VEuPathDB" id="TriTrypDB:Tbg972.8.3260"/>
<feature type="transmembrane region" description="Helical" evidence="1">
    <location>
        <begin position="124"/>
        <end position="154"/>
    </location>
</feature>
<evidence type="ECO:0000256" key="1">
    <source>
        <dbReference type="SAM" id="Phobius"/>
    </source>
</evidence>
<organism evidence="2 3">
    <name type="scientific">Trypanosoma brucei gambiense (strain MHOM/CI/86/DAL972)</name>
    <dbReference type="NCBI Taxonomy" id="679716"/>
    <lineage>
        <taxon>Eukaryota</taxon>
        <taxon>Discoba</taxon>
        <taxon>Euglenozoa</taxon>
        <taxon>Kinetoplastea</taxon>
        <taxon>Metakinetoplastina</taxon>
        <taxon>Trypanosomatida</taxon>
        <taxon>Trypanosomatidae</taxon>
        <taxon>Trypanosoma</taxon>
    </lineage>
</organism>
<dbReference type="RefSeq" id="XP_011775655.1">
    <property type="nucleotide sequence ID" value="XM_011777353.1"/>
</dbReference>
<dbReference type="EMBL" id="FN554971">
    <property type="protein sequence ID" value="CBH13378.1"/>
    <property type="molecule type" value="Genomic_DNA"/>
</dbReference>
<keyword evidence="1" id="KW-0472">Membrane</keyword>
<accession>C9ZVE0</accession>
<dbReference type="KEGG" id="tbg:TbgDal_VIII3260"/>
<keyword evidence="1" id="KW-1133">Transmembrane helix</keyword>
<reference evidence="3" key="1">
    <citation type="journal article" date="2010" name="PLoS Negl. Trop. Dis.">
        <title>The genome sequence of Trypanosoma brucei gambiense, causative agent of chronic human african trypanosomiasis.</title>
        <authorList>
            <person name="Jackson A.P."/>
            <person name="Sanders M."/>
            <person name="Berry A."/>
            <person name="McQuillan J."/>
            <person name="Aslett M.A."/>
            <person name="Quail M.A."/>
            <person name="Chukualim B."/>
            <person name="Capewell P."/>
            <person name="MacLeod A."/>
            <person name="Melville S.E."/>
            <person name="Gibson W."/>
            <person name="Barry J.D."/>
            <person name="Berriman M."/>
            <person name="Hertz-Fowler C."/>
        </authorList>
    </citation>
    <scope>NUCLEOTIDE SEQUENCE [LARGE SCALE GENOMIC DNA]</scope>
    <source>
        <strain evidence="3">MHOM/CI/86/DAL972</strain>
    </source>
</reference>
<sequence>MLILFMHWCASASSWYIPPPLSFLSLDVINVTSNYSLKKGIFFFLMDGEGGKFMLIWMRFLGRIFRSHLVSGVFFLFFTPSSDCCYFIGGVCFFVFLLPFVCVCFVDVVVVLHKYRFSLPFPLFLFLFLFYFLYLYVLISFASCFCFCFFLYLFSPNSAFSSSRHIGSGEGSGYLVYLYIFKIFNVVSSFSSSFFFPSCVFLCLCPRLIIHCFALSETFNEGFSISLFFFPSPFGCRVCACLQQH</sequence>
<evidence type="ECO:0000313" key="2">
    <source>
        <dbReference type="EMBL" id="CBH13378.1"/>
    </source>
</evidence>
<gene>
    <name evidence="2" type="ORF">TbgDal_VIII3260</name>
</gene>
<keyword evidence="1" id="KW-0812">Transmembrane</keyword>
<dbReference type="Proteomes" id="UP000002316">
    <property type="component" value="Chromosome 8"/>
</dbReference>
<feature type="transmembrane region" description="Helical" evidence="1">
    <location>
        <begin position="56"/>
        <end position="78"/>
    </location>
</feature>
<feature type="transmembrane region" description="Helical" evidence="1">
    <location>
        <begin position="85"/>
        <end position="112"/>
    </location>
</feature>
<dbReference type="GeneID" id="23863509"/>
<proteinExistence type="predicted"/>
<name>C9ZVE0_TRYB9</name>
<protein>
    <submittedName>
        <fullName evidence="2">Uncharacterized protein</fullName>
    </submittedName>
</protein>
<feature type="transmembrane region" description="Helical" evidence="1">
    <location>
        <begin position="174"/>
        <end position="196"/>
    </location>
</feature>
<evidence type="ECO:0000313" key="3">
    <source>
        <dbReference type="Proteomes" id="UP000002316"/>
    </source>
</evidence>
<dbReference type="AlphaFoldDB" id="C9ZVE0"/>